<accession>A0ACC2Q342</accession>
<gene>
    <name evidence="1" type="ORF">PYW08_012620</name>
</gene>
<reference evidence="1" key="1">
    <citation type="submission" date="2023-03" db="EMBL/GenBank/DDBJ databases">
        <title>Chromosome-level genomes of two armyworms, Mythimna separata and Mythimna loreyi, provide insights into the biosynthesis and reception of sex pheromones.</title>
        <authorList>
            <person name="Zhao H."/>
        </authorList>
    </citation>
    <scope>NUCLEOTIDE SEQUENCE</scope>
    <source>
        <strain evidence="1">BeijingLab</strain>
    </source>
</reference>
<keyword evidence="2" id="KW-1185">Reference proteome</keyword>
<evidence type="ECO:0000313" key="2">
    <source>
        <dbReference type="Proteomes" id="UP001231649"/>
    </source>
</evidence>
<sequence length="123" mass="13766">MAHPNSPALMTMAGKCVVTTGMETGGARAAATAATTATGAVRDLLTMINKLSLEIAALREQGHRRNNFRGRGKRYGHSRSRSRGARSRMTPEDPNWLCKYHFRYRARATRCEKPCTWVEKKEN</sequence>
<evidence type="ECO:0000313" key="1">
    <source>
        <dbReference type="EMBL" id="KAJ8705574.1"/>
    </source>
</evidence>
<dbReference type="EMBL" id="CM056807">
    <property type="protein sequence ID" value="KAJ8705574.1"/>
    <property type="molecule type" value="Genomic_DNA"/>
</dbReference>
<comment type="caution">
    <text evidence="1">The sequence shown here is derived from an EMBL/GenBank/DDBJ whole genome shotgun (WGS) entry which is preliminary data.</text>
</comment>
<proteinExistence type="predicted"/>
<protein>
    <submittedName>
        <fullName evidence="1">Uncharacterized protein</fullName>
    </submittedName>
</protein>
<organism evidence="1 2">
    <name type="scientific">Mythimna loreyi</name>
    <dbReference type="NCBI Taxonomy" id="667449"/>
    <lineage>
        <taxon>Eukaryota</taxon>
        <taxon>Metazoa</taxon>
        <taxon>Ecdysozoa</taxon>
        <taxon>Arthropoda</taxon>
        <taxon>Hexapoda</taxon>
        <taxon>Insecta</taxon>
        <taxon>Pterygota</taxon>
        <taxon>Neoptera</taxon>
        <taxon>Endopterygota</taxon>
        <taxon>Lepidoptera</taxon>
        <taxon>Glossata</taxon>
        <taxon>Ditrysia</taxon>
        <taxon>Noctuoidea</taxon>
        <taxon>Noctuidae</taxon>
        <taxon>Noctuinae</taxon>
        <taxon>Hadenini</taxon>
        <taxon>Mythimna</taxon>
    </lineage>
</organism>
<dbReference type="Proteomes" id="UP001231649">
    <property type="component" value="Chromosome 31"/>
</dbReference>
<name>A0ACC2Q342_9NEOP</name>